<keyword evidence="3" id="KW-0408">Iron</keyword>
<dbReference type="InterPro" id="IPR015358">
    <property type="entry name" value="Tscrpt_reg_MerR_DNA-bd"/>
</dbReference>
<evidence type="ECO:0000256" key="5">
    <source>
        <dbReference type="ARBA" id="ARBA00023015"/>
    </source>
</evidence>
<evidence type="ECO:0000256" key="7">
    <source>
        <dbReference type="ARBA" id="ARBA00023163"/>
    </source>
</evidence>
<evidence type="ECO:0000313" key="9">
    <source>
        <dbReference type="EMBL" id="PVE55385.1"/>
    </source>
</evidence>
<dbReference type="SUPFAM" id="SSF46955">
    <property type="entry name" value="Putative DNA-binding domain"/>
    <property type="match status" value="1"/>
</dbReference>
<dbReference type="AlphaFoldDB" id="A0AA92C4L2"/>
<gene>
    <name evidence="9" type="primary">soxR</name>
    <name evidence="9" type="ORF">DC430_09335</name>
</gene>
<proteinExistence type="predicted"/>
<feature type="domain" description="HTH merR-type" evidence="8">
    <location>
        <begin position="13"/>
        <end position="81"/>
    </location>
</feature>
<evidence type="ECO:0000256" key="1">
    <source>
        <dbReference type="ARBA" id="ARBA00022714"/>
    </source>
</evidence>
<keyword evidence="5" id="KW-0805">Transcription regulation</keyword>
<protein>
    <submittedName>
        <fullName evidence="9">Redox-sensitive transcriptional activator SoxR</fullName>
    </submittedName>
</protein>
<dbReference type="GO" id="GO:0003700">
    <property type="term" value="F:DNA-binding transcription factor activity"/>
    <property type="evidence" value="ECO:0007669"/>
    <property type="project" value="InterPro"/>
</dbReference>
<dbReference type="Pfam" id="PF09278">
    <property type="entry name" value="MerR-DNA-bind"/>
    <property type="match status" value="1"/>
</dbReference>
<dbReference type="RefSeq" id="WP_112357923.1">
    <property type="nucleotide sequence ID" value="NZ_QDFR01000002.1"/>
</dbReference>
<dbReference type="SMART" id="SM00422">
    <property type="entry name" value="HTH_MERR"/>
    <property type="match status" value="1"/>
</dbReference>
<dbReference type="GO" id="GO:0006979">
    <property type="term" value="P:response to oxidative stress"/>
    <property type="evidence" value="ECO:0007669"/>
    <property type="project" value="InterPro"/>
</dbReference>
<dbReference type="InterPro" id="IPR047057">
    <property type="entry name" value="MerR_fam"/>
</dbReference>
<dbReference type="NCBIfam" id="TIGR01950">
    <property type="entry name" value="SoxR"/>
    <property type="match status" value="1"/>
</dbReference>
<evidence type="ECO:0000256" key="4">
    <source>
        <dbReference type="ARBA" id="ARBA00023014"/>
    </source>
</evidence>
<dbReference type="GO" id="GO:0051537">
    <property type="term" value="F:2 iron, 2 sulfur cluster binding"/>
    <property type="evidence" value="ECO:0007669"/>
    <property type="project" value="UniProtKB-KW"/>
</dbReference>
<evidence type="ECO:0000256" key="6">
    <source>
        <dbReference type="ARBA" id="ARBA00023125"/>
    </source>
</evidence>
<evidence type="ECO:0000256" key="2">
    <source>
        <dbReference type="ARBA" id="ARBA00022723"/>
    </source>
</evidence>
<dbReference type="EMBL" id="QDFR01000002">
    <property type="protein sequence ID" value="PVE55385.1"/>
    <property type="molecule type" value="Genomic_DNA"/>
</dbReference>
<dbReference type="GO" id="GO:0046872">
    <property type="term" value="F:metal ion binding"/>
    <property type="evidence" value="ECO:0007669"/>
    <property type="project" value="UniProtKB-KW"/>
</dbReference>
<reference evidence="9 10" key="1">
    <citation type="submission" date="2018-04" db="EMBL/GenBank/DDBJ databases">
        <authorList>
            <person name="Hagen T."/>
        </authorList>
    </citation>
    <scope>NUCLEOTIDE SEQUENCE [LARGE SCALE GENOMIC DNA]</scope>
    <source>
        <strain evidence="9 10">TPD7009</strain>
    </source>
</reference>
<dbReference type="PANTHER" id="PTHR30204:SF0">
    <property type="entry name" value="REDOX-SENSITIVE TRANSCRIPTIONAL ACTIVATOR SOXR"/>
    <property type="match status" value="1"/>
</dbReference>
<dbReference type="InterPro" id="IPR000551">
    <property type="entry name" value="MerR-type_HTH_dom"/>
</dbReference>
<dbReference type="GeneID" id="301042795"/>
<dbReference type="GO" id="GO:0003677">
    <property type="term" value="F:DNA binding"/>
    <property type="evidence" value="ECO:0007669"/>
    <property type="project" value="UniProtKB-KW"/>
</dbReference>
<keyword evidence="7" id="KW-0804">Transcription</keyword>
<keyword evidence="4" id="KW-0411">Iron-sulfur</keyword>
<dbReference type="PANTHER" id="PTHR30204">
    <property type="entry name" value="REDOX-CYCLING DRUG-SENSING TRANSCRIPTIONAL ACTIVATOR SOXR"/>
    <property type="match status" value="1"/>
</dbReference>
<dbReference type="InterPro" id="IPR010211">
    <property type="entry name" value="Redox-sen_tscrpt-act_SoxR"/>
</dbReference>
<dbReference type="InterPro" id="IPR009061">
    <property type="entry name" value="DNA-bd_dom_put_sf"/>
</dbReference>
<organism evidence="9 10">
    <name type="scientific">Rhizobium rhizogenes</name>
    <name type="common">Agrobacterium rhizogenes</name>
    <dbReference type="NCBI Taxonomy" id="359"/>
    <lineage>
        <taxon>Bacteria</taxon>
        <taxon>Pseudomonadati</taxon>
        <taxon>Pseudomonadota</taxon>
        <taxon>Alphaproteobacteria</taxon>
        <taxon>Hyphomicrobiales</taxon>
        <taxon>Rhizobiaceae</taxon>
        <taxon>Rhizobium/Agrobacterium group</taxon>
        <taxon>Rhizobium</taxon>
    </lineage>
</organism>
<name>A0AA92C4L2_RHIRH</name>
<accession>A0AA92C4L2</accession>
<dbReference type="Gene3D" id="1.10.1660.10">
    <property type="match status" value="1"/>
</dbReference>
<dbReference type="PRINTS" id="PR00040">
    <property type="entry name" value="HTHMERR"/>
</dbReference>
<dbReference type="Pfam" id="PF00376">
    <property type="entry name" value="MerR"/>
    <property type="match status" value="1"/>
</dbReference>
<keyword evidence="6" id="KW-0238">DNA-binding</keyword>
<evidence type="ECO:0000259" key="8">
    <source>
        <dbReference type="PROSITE" id="PS50937"/>
    </source>
</evidence>
<dbReference type="PROSITE" id="PS50937">
    <property type="entry name" value="HTH_MERR_2"/>
    <property type="match status" value="1"/>
</dbReference>
<evidence type="ECO:0000313" key="10">
    <source>
        <dbReference type="Proteomes" id="UP000244335"/>
    </source>
</evidence>
<sequence length="155" mass="17183">MTKKLQQIPLVRDLSVGDVAERAGVAVSTLHFYEAEGLIKGWRNSSNHRRYGRDVLRRIAIIKVAQRAGIPLKEIQQALNTLPDGRTPTGKDWQRLATHWQAQLDDRIARLTRLRNQLTGCIGCGCLSTDECPLRNPADILGDKGPGPVLLEPGE</sequence>
<dbReference type="CDD" id="cd01110">
    <property type="entry name" value="HTH_SoxR"/>
    <property type="match status" value="1"/>
</dbReference>
<keyword evidence="2" id="KW-0479">Metal-binding</keyword>
<dbReference type="PROSITE" id="PS00552">
    <property type="entry name" value="HTH_MERR_1"/>
    <property type="match status" value="1"/>
</dbReference>
<comment type="caution">
    <text evidence="9">The sequence shown here is derived from an EMBL/GenBank/DDBJ whole genome shotgun (WGS) entry which is preliminary data.</text>
</comment>
<evidence type="ECO:0000256" key="3">
    <source>
        <dbReference type="ARBA" id="ARBA00023004"/>
    </source>
</evidence>
<keyword evidence="1" id="KW-0001">2Fe-2S</keyword>
<dbReference type="Proteomes" id="UP000244335">
    <property type="component" value="Unassembled WGS sequence"/>
</dbReference>